<evidence type="ECO:0000256" key="2">
    <source>
        <dbReference type="SAM" id="MobiDB-lite"/>
    </source>
</evidence>
<dbReference type="PANTHER" id="PTHR31718:SF0">
    <property type="entry name" value="PLAT DOMAIN-CONTAINING PROTEIN 2"/>
    <property type="match status" value="1"/>
</dbReference>
<sequence>MVSRGTTNEVVPHHQIATLPPTEQKGNQKRRRPLPLSLSLRNAVYVRVRIADEASLVQILPHSMALNTLFLSVCLLFSFASIARSYDEDCVYTVYIRTGSIMKGGTDSIISLRLYDLYGEYVEIRNLEAWGGIMELGHNYFERGNLDIFSGRAPCLTAPVCAMNLSSDGSGPHHGWYCNYVEVTSTGVHKQCAQQLFTVEQWLALDTSPYELTAIRNDCSSINKDHHGSLKSSSV</sequence>
<dbReference type="InterPro" id="IPR001024">
    <property type="entry name" value="PLAT/LH2_dom"/>
</dbReference>
<dbReference type="AlphaFoldDB" id="A0A6A1VCN7"/>
<keyword evidence="5" id="KW-1185">Reference proteome</keyword>
<evidence type="ECO:0000259" key="3">
    <source>
        <dbReference type="PROSITE" id="PS50095"/>
    </source>
</evidence>
<accession>A0A6A1VCN7</accession>
<evidence type="ECO:0000256" key="1">
    <source>
        <dbReference type="PROSITE-ProRule" id="PRU00152"/>
    </source>
</evidence>
<dbReference type="Pfam" id="PF01477">
    <property type="entry name" value="PLAT"/>
    <property type="match status" value="1"/>
</dbReference>
<feature type="region of interest" description="Disordered" evidence="2">
    <location>
        <begin position="1"/>
        <end position="31"/>
    </location>
</feature>
<dbReference type="SUPFAM" id="SSF49723">
    <property type="entry name" value="Lipase/lipooxygenase domain (PLAT/LH2 domain)"/>
    <property type="match status" value="1"/>
</dbReference>
<dbReference type="Proteomes" id="UP000516437">
    <property type="component" value="Chromosome 6"/>
</dbReference>
<dbReference type="OrthoDB" id="5322100at2759"/>
<comment type="caution">
    <text evidence="4">The sequence shown here is derived from an EMBL/GenBank/DDBJ whole genome shotgun (WGS) entry which is preliminary data.</text>
</comment>
<protein>
    <recommendedName>
        <fullName evidence="3">PLAT domain-containing protein</fullName>
    </recommendedName>
</protein>
<comment type="caution">
    <text evidence="1">Lacks conserved residue(s) required for the propagation of feature annotation.</text>
</comment>
<dbReference type="CDD" id="cd01754">
    <property type="entry name" value="PLAT_plant_stress"/>
    <property type="match status" value="1"/>
</dbReference>
<dbReference type="EMBL" id="RXIC02000024">
    <property type="protein sequence ID" value="KAB1210275.1"/>
    <property type="molecule type" value="Genomic_DNA"/>
</dbReference>
<evidence type="ECO:0000313" key="5">
    <source>
        <dbReference type="Proteomes" id="UP000516437"/>
    </source>
</evidence>
<dbReference type="PANTHER" id="PTHR31718">
    <property type="entry name" value="PLAT DOMAIN-CONTAINING PROTEIN"/>
    <property type="match status" value="1"/>
</dbReference>
<gene>
    <name evidence="4" type="ORF">CJ030_MR6G013330</name>
</gene>
<proteinExistence type="predicted"/>
<reference evidence="4 5" key="1">
    <citation type="journal article" date="2019" name="Plant Biotechnol. J.">
        <title>The red bayberry genome and genetic basis of sex determination.</title>
        <authorList>
            <person name="Jia H.M."/>
            <person name="Jia H.J."/>
            <person name="Cai Q.L."/>
            <person name="Wang Y."/>
            <person name="Zhao H.B."/>
            <person name="Yang W.F."/>
            <person name="Wang G.Y."/>
            <person name="Li Y.H."/>
            <person name="Zhan D.L."/>
            <person name="Shen Y.T."/>
            <person name="Niu Q.F."/>
            <person name="Chang L."/>
            <person name="Qiu J."/>
            <person name="Zhao L."/>
            <person name="Xie H.B."/>
            <person name="Fu W.Y."/>
            <person name="Jin J."/>
            <person name="Li X.W."/>
            <person name="Jiao Y."/>
            <person name="Zhou C.C."/>
            <person name="Tu T."/>
            <person name="Chai C.Y."/>
            <person name="Gao J.L."/>
            <person name="Fan L.J."/>
            <person name="van de Weg E."/>
            <person name="Wang J.Y."/>
            <person name="Gao Z.S."/>
        </authorList>
    </citation>
    <scope>NUCLEOTIDE SEQUENCE [LARGE SCALE GENOMIC DNA]</scope>
    <source>
        <tissue evidence="4">Leaves</tissue>
    </source>
</reference>
<feature type="domain" description="PLAT" evidence="3">
    <location>
        <begin position="90"/>
        <end position="217"/>
    </location>
</feature>
<organism evidence="4 5">
    <name type="scientific">Morella rubra</name>
    <name type="common">Chinese bayberry</name>
    <dbReference type="NCBI Taxonomy" id="262757"/>
    <lineage>
        <taxon>Eukaryota</taxon>
        <taxon>Viridiplantae</taxon>
        <taxon>Streptophyta</taxon>
        <taxon>Embryophyta</taxon>
        <taxon>Tracheophyta</taxon>
        <taxon>Spermatophyta</taxon>
        <taxon>Magnoliopsida</taxon>
        <taxon>eudicotyledons</taxon>
        <taxon>Gunneridae</taxon>
        <taxon>Pentapetalae</taxon>
        <taxon>rosids</taxon>
        <taxon>fabids</taxon>
        <taxon>Fagales</taxon>
        <taxon>Myricaceae</taxon>
        <taxon>Morella</taxon>
    </lineage>
</organism>
<dbReference type="PROSITE" id="PS50095">
    <property type="entry name" value="PLAT"/>
    <property type="match status" value="1"/>
</dbReference>
<evidence type="ECO:0000313" key="4">
    <source>
        <dbReference type="EMBL" id="KAB1210275.1"/>
    </source>
</evidence>
<name>A0A6A1VCN7_9ROSI</name>
<dbReference type="InterPro" id="IPR036392">
    <property type="entry name" value="PLAT/LH2_dom_sf"/>
</dbReference>
<dbReference type="Gene3D" id="2.60.60.20">
    <property type="entry name" value="PLAT/LH2 domain"/>
    <property type="match status" value="1"/>
</dbReference>